<name>A0A0P1BNA2_9BASI</name>
<proteinExistence type="inferred from homology"/>
<evidence type="ECO:0000313" key="10">
    <source>
        <dbReference type="Proteomes" id="UP000054845"/>
    </source>
</evidence>
<dbReference type="PANTHER" id="PTHR48013:SF6">
    <property type="entry name" value="MAP KINASE KINASE MKK1_SSP32-RELATED"/>
    <property type="match status" value="1"/>
</dbReference>
<dbReference type="GO" id="GO:0000196">
    <property type="term" value="P:cell integrity MAPK cascade"/>
    <property type="evidence" value="ECO:0007669"/>
    <property type="project" value="TreeGrafter"/>
</dbReference>
<feature type="region of interest" description="Disordered" evidence="7">
    <location>
        <begin position="169"/>
        <end position="242"/>
    </location>
</feature>
<feature type="compositionally biased region" description="Basic and acidic residues" evidence="7">
    <location>
        <begin position="211"/>
        <end position="228"/>
    </location>
</feature>
<dbReference type="AlphaFoldDB" id="A0A0P1BNA2"/>
<feature type="compositionally biased region" description="Polar residues" evidence="7">
    <location>
        <begin position="138"/>
        <end position="147"/>
    </location>
</feature>
<dbReference type="GO" id="GO:0005524">
    <property type="term" value="F:ATP binding"/>
    <property type="evidence" value="ECO:0007669"/>
    <property type="project" value="UniProtKB-KW"/>
</dbReference>
<dbReference type="GO" id="GO:0060237">
    <property type="term" value="P:regulation of fungal-type cell wall organization"/>
    <property type="evidence" value="ECO:0007669"/>
    <property type="project" value="TreeGrafter"/>
</dbReference>
<dbReference type="GO" id="GO:0004708">
    <property type="term" value="F:MAP kinase kinase activity"/>
    <property type="evidence" value="ECO:0007669"/>
    <property type="project" value="UniProtKB-EC"/>
</dbReference>
<dbReference type="PANTHER" id="PTHR48013">
    <property type="entry name" value="DUAL SPECIFICITY MITOGEN-ACTIVATED PROTEIN KINASE KINASE 5-RELATED"/>
    <property type="match status" value="1"/>
</dbReference>
<keyword evidence="10" id="KW-1185">Reference proteome</keyword>
<dbReference type="Proteomes" id="UP000054845">
    <property type="component" value="Unassembled WGS sequence"/>
</dbReference>
<dbReference type="PROSITE" id="PS50011">
    <property type="entry name" value="PROTEIN_KINASE_DOM"/>
    <property type="match status" value="1"/>
</dbReference>
<evidence type="ECO:0000256" key="1">
    <source>
        <dbReference type="ARBA" id="ARBA00022679"/>
    </source>
</evidence>
<keyword evidence="1" id="KW-0808">Transferase</keyword>
<dbReference type="STRING" id="401625.A0A0P1BNA2"/>
<comment type="similarity">
    <text evidence="5">Belongs to the protein kinase superfamily. STE Ser/Thr protein kinase family. MAP kinase kinase subfamily.</text>
</comment>
<feature type="compositionally biased region" description="Polar residues" evidence="7">
    <location>
        <begin position="176"/>
        <end position="204"/>
    </location>
</feature>
<keyword evidence="4" id="KW-0067">ATP-binding</keyword>
<dbReference type="EC" id="2.7.12.2" evidence="6"/>
<evidence type="ECO:0000256" key="4">
    <source>
        <dbReference type="ARBA" id="ARBA00022840"/>
    </source>
</evidence>
<feature type="region of interest" description="Disordered" evidence="7">
    <location>
        <begin position="128"/>
        <end position="155"/>
    </location>
</feature>
<evidence type="ECO:0000313" key="9">
    <source>
        <dbReference type="EMBL" id="CEH17099.1"/>
    </source>
</evidence>
<accession>A0A0P1BNA2</accession>
<dbReference type="SUPFAM" id="SSF56112">
    <property type="entry name" value="Protein kinase-like (PK-like)"/>
    <property type="match status" value="1"/>
</dbReference>
<evidence type="ECO:0000256" key="7">
    <source>
        <dbReference type="SAM" id="MobiDB-lite"/>
    </source>
</evidence>
<keyword evidence="3 9" id="KW-0418">Kinase</keyword>
<dbReference type="Gene3D" id="1.10.510.10">
    <property type="entry name" value="Transferase(Phosphotransferase) domain 1"/>
    <property type="match status" value="1"/>
</dbReference>
<keyword evidence="2" id="KW-0547">Nucleotide-binding</keyword>
<reference evidence="10" key="1">
    <citation type="submission" date="2014-09" db="EMBL/GenBank/DDBJ databases">
        <authorList>
            <person name="Sharma Rahul"/>
            <person name="Thines Marco"/>
        </authorList>
    </citation>
    <scope>NUCLEOTIDE SEQUENCE [LARGE SCALE GENOMIC DNA]</scope>
</reference>
<evidence type="ECO:0000256" key="6">
    <source>
        <dbReference type="ARBA" id="ARBA00038999"/>
    </source>
</evidence>
<dbReference type="EMBL" id="CCYA01000254">
    <property type="protein sequence ID" value="CEH17099.1"/>
    <property type="molecule type" value="Genomic_DNA"/>
</dbReference>
<feature type="domain" description="Protein kinase" evidence="8">
    <location>
        <begin position="1"/>
        <end position="100"/>
    </location>
</feature>
<organism evidence="9 10">
    <name type="scientific">Ceraceosorus bombacis</name>
    <dbReference type="NCBI Taxonomy" id="401625"/>
    <lineage>
        <taxon>Eukaryota</taxon>
        <taxon>Fungi</taxon>
        <taxon>Dikarya</taxon>
        <taxon>Basidiomycota</taxon>
        <taxon>Ustilaginomycotina</taxon>
        <taxon>Exobasidiomycetes</taxon>
        <taxon>Ceraceosorales</taxon>
        <taxon>Ceraceosoraceae</taxon>
        <taxon>Ceraceosorus</taxon>
    </lineage>
</organism>
<dbReference type="Pfam" id="PF00069">
    <property type="entry name" value="Pkinase"/>
    <property type="match status" value="1"/>
</dbReference>
<evidence type="ECO:0000256" key="3">
    <source>
        <dbReference type="ARBA" id="ARBA00022777"/>
    </source>
</evidence>
<sequence>MAPERIKGLPYSISSDVWSLGLTILEVASNRFPFPPEGEPPLGPIDLLSYVLSMATPELQDDEVAGIKWSKALKDFIDRCLEKDSAKRPGPNKMLGHPFIKKSESRQPQPDIAKFVADVWGWPYPPAAPASAAEGDTFTPTATNASGKTAAPSSATAVAAAFARLPSVRRAPGAPSNLSLKTAPNPSQSPRGTVPNTPTVTASTPVAIVDPEGRTAEERAAAKMREADVGLVGSPTSESAFP</sequence>
<dbReference type="InterPro" id="IPR000719">
    <property type="entry name" value="Prot_kinase_dom"/>
</dbReference>
<evidence type="ECO:0000256" key="5">
    <source>
        <dbReference type="ARBA" id="ARBA00038035"/>
    </source>
</evidence>
<dbReference type="OrthoDB" id="3354588at2759"/>
<dbReference type="InterPro" id="IPR011009">
    <property type="entry name" value="Kinase-like_dom_sf"/>
</dbReference>
<protein>
    <recommendedName>
        <fullName evidence="6">mitogen-activated protein kinase kinase</fullName>
        <ecNumber evidence="6">2.7.12.2</ecNumber>
    </recommendedName>
</protein>
<evidence type="ECO:0000259" key="8">
    <source>
        <dbReference type="PROSITE" id="PS50011"/>
    </source>
</evidence>
<evidence type="ECO:0000256" key="2">
    <source>
        <dbReference type="ARBA" id="ARBA00022741"/>
    </source>
</evidence>